<dbReference type="PROSITE" id="PS51762">
    <property type="entry name" value="GH16_2"/>
    <property type="match status" value="1"/>
</dbReference>
<evidence type="ECO:0000313" key="3">
    <source>
        <dbReference type="EMBL" id="EPX59547.1"/>
    </source>
</evidence>
<dbReference type="InterPro" id="IPR013320">
    <property type="entry name" value="ConA-like_dom_sf"/>
</dbReference>
<name>S9PBA0_CYSF2</name>
<dbReference type="GO" id="GO:0004553">
    <property type="term" value="F:hydrolase activity, hydrolyzing O-glycosyl compounds"/>
    <property type="evidence" value="ECO:0007669"/>
    <property type="project" value="InterPro"/>
</dbReference>
<dbReference type="AlphaFoldDB" id="S9PBA0"/>
<accession>S9PBA0</accession>
<proteinExistence type="inferred from homology"/>
<dbReference type="InterPro" id="IPR000757">
    <property type="entry name" value="Beta-glucanase-like"/>
</dbReference>
<dbReference type="GO" id="GO:0005975">
    <property type="term" value="P:carbohydrate metabolic process"/>
    <property type="evidence" value="ECO:0007669"/>
    <property type="project" value="InterPro"/>
</dbReference>
<comment type="similarity">
    <text evidence="1">Belongs to the glycosyl hydrolase 16 family.</text>
</comment>
<evidence type="ECO:0000256" key="1">
    <source>
        <dbReference type="ARBA" id="ARBA00006865"/>
    </source>
</evidence>
<dbReference type="PANTHER" id="PTHR10963">
    <property type="entry name" value="GLYCOSYL HYDROLASE-RELATED"/>
    <property type="match status" value="1"/>
</dbReference>
<dbReference type="Proteomes" id="UP000011682">
    <property type="component" value="Unassembled WGS sequence"/>
</dbReference>
<evidence type="ECO:0000313" key="4">
    <source>
        <dbReference type="Proteomes" id="UP000011682"/>
    </source>
</evidence>
<dbReference type="Gene3D" id="2.60.120.200">
    <property type="match status" value="1"/>
</dbReference>
<protein>
    <recommendedName>
        <fullName evidence="2">GH16 domain-containing protein</fullName>
    </recommendedName>
</protein>
<dbReference type="RefSeq" id="WP_002625518.1">
    <property type="nucleotide sequence ID" value="NZ_ANAH02000017.1"/>
</dbReference>
<dbReference type="InterPro" id="IPR050546">
    <property type="entry name" value="Glycosyl_Hydrlase_16"/>
</dbReference>
<dbReference type="PANTHER" id="PTHR10963:SF55">
    <property type="entry name" value="GLYCOSIDE HYDROLASE FAMILY 16 PROTEIN"/>
    <property type="match status" value="1"/>
</dbReference>
<dbReference type="EMBL" id="ANAH02000017">
    <property type="protein sequence ID" value="EPX59547.1"/>
    <property type="molecule type" value="Genomic_DNA"/>
</dbReference>
<dbReference type="eggNOG" id="COG2273">
    <property type="taxonomic scope" value="Bacteria"/>
</dbReference>
<dbReference type="Pfam" id="PF00722">
    <property type="entry name" value="Glyco_hydro_16"/>
    <property type="match status" value="1"/>
</dbReference>
<feature type="domain" description="GH16" evidence="2">
    <location>
        <begin position="254"/>
        <end position="502"/>
    </location>
</feature>
<comment type="caution">
    <text evidence="3">The sequence shown here is derived from an EMBL/GenBank/DDBJ whole genome shotgun (WGS) entry which is preliminary data.</text>
</comment>
<sequence length="502" mass="55081">MRFQWVRMLAVLWAAGCGVSAEEKALVQVEQSLAGFEVSAPLSLNKIAFLQGERVEGSVTYKNTTGQNLVIANLAIAMRTPTGGHADLSPGTGARTLTPGRTLPLTAGRTFSTSDAPGTWTLFASWQDSSGAWHEESPRTITLLAPATSRLSVTRPLALNKSAPFVGELLQGTVTYQNTGTTPFATQTLVIAARRPDGSQADLSPALQGRTLQPGESVTLTATRTLDQAGIWKVFTSHQGADGQWHEQAPTLVEVKTGTPPPSNWRLVWQDEFDGSGPPDSTRWGYEVGYVRNSELQYYTQGRLENARRENGQLILEARKDGWNGHDITSASLITKGKKSFLQGRIEVFAKLPTGKGTWPAFWLLGTNIDQVGWPACGEIDIMENVGYQPTTIHGTVHTPFYYHGSAAGPRGGNTQASSPWLDYHLYAIEWFPDRIDFFVDSVKYFTFLNEGTSAKWPFDKPHYLLLNLAIGGSWGGGQGVDMSLFPHRVYVDYVRVYERIP</sequence>
<dbReference type="CDD" id="cd08023">
    <property type="entry name" value="GH16_laminarinase_like"/>
    <property type="match status" value="1"/>
</dbReference>
<organism evidence="3 4">
    <name type="scientific">Cystobacter fuscus (strain ATCC 25194 / DSM 2262 / NBRC 100088 / M29)</name>
    <dbReference type="NCBI Taxonomy" id="1242864"/>
    <lineage>
        <taxon>Bacteria</taxon>
        <taxon>Pseudomonadati</taxon>
        <taxon>Myxococcota</taxon>
        <taxon>Myxococcia</taxon>
        <taxon>Myxococcales</taxon>
        <taxon>Cystobacterineae</taxon>
        <taxon>Archangiaceae</taxon>
        <taxon>Cystobacter</taxon>
    </lineage>
</organism>
<keyword evidence="4" id="KW-1185">Reference proteome</keyword>
<gene>
    <name evidence="3" type="ORF">D187_003037</name>
</gene>
<dbReference type="SUPFAM" id="SSF49899">
    <property type="entry name" value="Concanavalin A-like lectins/glucanases"/>
    <property type="match status" value="1"/>
</dbReference>
<evidence type="ECO:0000259" key="2">
    <source>
        <dbReference type="PROSITE" id="PS51762"/>
    </source>
</evidence>
<reference evidence="3" key="1">
    <citation type="submission" date="2013-05" db="EMBL/GenBank/DDBJ databases">
        <title>Genome assembly of Cystobacter fuscus DSM 2262.</title>
        <authorList>
            <person name="Sharma G."/>
            <person name="Khatri I."/>
            <person name="Kaur C."/>
            <person name="Mayilraj S."/>
            <person name="Subramanian S."/>
        </authorList>
    </citation>
    <scope>NUCLEOTIDE SEQUENCE [LARGE SCALE GENOMIC DNA]</scope>
    <source>
        <strain evidence="3">DSM 2262</strain>
    </source>
</reference>